<dbReference type="InterPro" id="IPR018389">
    <property type="entry name" value="DctP_fam"/>
</dbReference>
<keyword evidence="4" id="KW-1185">Reference proteome</keyword>
<dbReference type="Proteomes" id="UP000601789">
    <property type="component" value="Unassembled WGS sequence"/>
</dbReference>
<dbReference type="EMBL" id="JADGMQ010000007">
    <property type="protein sequence ID" value="MBI1621219.1"/>
    <property type="molecule type" value="Genomic_DNA"/>
</dbReference>
<sequence length="333" mass="36436">MNFLKQLQKLAFGVALASTLTVPAFAQEVWSMGSAKRAPDIGATFDEETVAALLGATDAVENVEIQFIGNEQEMIQQVIRGRLNMGGSTPLGLAAAFPDISVLNVPYLWDDAEQRQYVYENHVIPQLNETFASSGLVVLSVQEAGFNGVFCTFDCSDPATLKEKRIRVSASASSRLFWDSLGSMAIQLPLPDTWSALEQGLVVAGELPIAYFATTPAAATAKHFVYTDHTHSPWIYFVNKRSWSKLSEEDQKAVLEAMPGAFSTSERFFADNDARATSFTDNGGTLYKLDDAQRKAWADLVVPNIGKLVEEMSPGARKLYEAIEAGKKEYAAR</sequence>
<dbReference type="Pfam" id="PF03480">
    <property type="entry name" value="DctP"/>
    <property type="match status" value="1"/>
</dbReference>
<dbReference type="Gene3D" id="3.40.190.170">
    <property type="entry name" value="Bacterial extracellular solute-binding protein, family 7"/>
    <property type="match status" value="1"/>
</dbReference>
<feature type="chain" id="PRO_5046265993" evidence="2">
    <location>
        <begin position="27"/>
        <end position="333"/>
    </location>
</feature>
<name>A0ABS0SEJ9_9HYPH</name>
<keyword evidence="1 2" id="KW-0732">Signal</keyword>
<gene>
    <name evidence="3" type="primary">dctP</name>
    <name evidence="3" type="ORF">IOD40_11155</name>
</gene>
<reference evidence="3 4" key="1">
    <citation type="submission" date="2020-10" db="EMBL/GenBank/DDBJ databases">
        <title>Aquamicrobium zhengzhouensis sp. nov., a exopolysaccharide producing bacterium isolated from farmland soil.</title>
        <authorList>
            <person name="Wang X."/>
        </authorList>
    </citation>
    <scope>NUCLEOTIDE SEQUENCE [LARGE SCALE GENOMIC DNA]</scope>
    <source>
        <strain evidence="4">cd-1</strain>
    </source>
</reference>
<dbReference type="PANTHER" id="PTHR33376:SF4">
    <property type="entry name" value="SIALIC ACID-BINDING PERIPLASMIC PROTEIN SIAP"/>
    <property type="match status" value="1"/>
</dbReference>
<organism evidence="3 4">
    <name type="scientific">Aquamicrobium zhengzhouense</name>
    <dbReference type="NCBI Taxonomy" id="2781738"/>
    <lineage>
        <taxon>Bacteria</taxon>
        <taxon>Pseudomonadati</taxon>
        <taxon>Pseudomonadota</taxon>
        <taxon>Alphaproteobacteria</taxon>
        <taxon>Hyphomicrobiales</taxon>
        <taxon>Phyllobacteriaceae</taxon>
        <taxon>Aquamicrobium</taxon>
    </lineage>
</organism>
<evidence type="ECO:0000313" key="3">
    <source>
        <dbReference type="EMBL" id="MBI1621219.1"/>
    </source>
</evidence>
<proteinExistence type="predicted"/>
<evidence type="ECO:0000256" key="1">
    <source>
        <dbReference type="ARBA" id="ARBA00022729"/>
    </source>
</evidence>
<accession>A0ABS0SEJ9</accession>
<evidence type="ECO:0000313" key="4">
    <source>
        <dbReference type="Proteomes" id="UP000601789"/>
    </source>
</evidence>
<dbReference type="NCBIfam" id="NF037995">
    <property type="entry name" value="TRAP_S1"/>
    <property type="match status" value="1"/>
</dbReference>
<evidence type="ECO:0000256" key="2">
    <source>
        <dbReference type="SAM" id="SignalP"/>
    </source>
</evidence>
<dbReference type="InterPro" id="IPR038404">
    <property type="entry name" value="TRAP_DctP_sf"/>
</dbReference>
<protein>
    <submittedName>
        <fullName evidence="3">TRAP transporter substrate-binding protein DctP</fullName>
    </submittedName>
</protein>
<dbReference type="RefSeq" id="WP_198476620.1">
    <property type="nucleotide sequence ID" value="NZ_JADGMQ010000007.1"/>
</dbReference>
<comment type="caution">
    <text evidence="3">The sequence shown here is derived from an EMBL/GenBank/DDBJ whole genome shotgun (WGS) entry which is preliminary data.</text>
</comment>
<feature type="signal peptide" evidence="2">
    <location>
        <begin position="1"/>
        <end position="26"/>
    </location>
</feature>
<dbReference type="PANTHER" id="PTHR33376">
    <property type="match status" value="1"/>
</dbReference>